<comment type="caution">
    <text evidence="6">The sequence shown here is derived from an EMBL/GenBank/DDBJ whole genome shotgun (WGS) entry which is preliminary data.</text>
</comment>
<sequence>MDIRQLEYFITIAENGFNLTKAAKALNISQPALSKLIKNFERVEGIKLFTYNKGKLTGLTTAGEKFIHKGISIKKMYNEMYQELREANRCLRGTVTIGIPPVILTVLFGELIPDFIINNPDIKLNIVELGAYELKKKLLLNEIDGAILIDPVNLQNMKTTLIMNDSVSIFMNENHSLAKKKGALSLKEIHREKLMILNDSFMLTHQIRRRFDMENLHPNIFFQSGSWDLLINMCNKTNGISILPTPIGDFYSESIVLKPFKPNFDWRVVFCRNINTVKDKHLLEYVEEYFINFFNNKEQK</sequence>
<dbReference type="PROSITE" id="PS50931">
    <property type="entry name" value="HTH_LYSR"/>
    <property type="match status" value="1"/>
</dbReference>
<dbReference type="SUPFAM" id="SSF53850">
    <property type="entry name" value="Periplasmic binding protein-like II"/>
    <property type="match status" value="1"/>
</dbReference>
<dbReference type="PANTHER" id="PTHR30419">
    <property type="entry name" value="HTH-TYPE TRANSCRIPTIONAL REGULATOR YBHD"/>
    <property type="match status" value="1"/>
</dbReference>
<evidence type="ECO:0000256" key="4">
    <source>
        <dbReference type="ARBA" id="ARBA00023163"/>
    </source>
</evidence>
<evidence type="ECO:0000256" key="2">
    <source>
        <dbReference type="ARBA" id="ARBA00023015"/>
    </source>
</evidence>
<keyword evidence="4" id="KW-0804">Transcription</keyword>
<dbReference type="Pfam" id="PF03466">
    <property type="entry name" value="LysR_substrate"/>
    <property type="match status" value="1"/>
</dbReference>
<protein>
    <submittedName>
        <fullName evidence="6">LysR family transcriptional regulator</fullName>
    </submittedName>
</protein>
<dbReference type="Pfam" id="PF00126">
    <property type="entry name" value="HTH_1"/>
    <property type="match status" value="1"/>
</dbReference>
<dbReference type="GO" id="GO:0003677">
    <property type="term" value="F:DNA binding"/>
    <property type="evidence" value="ECO:0007669"/>
    <property type="project" value="UniProtKB-KW"/>
</dbReference>
<dbReference type="EMBL" id="SXDP01000002">
    <property type="protein sequence ID" value="NEZ46246.1"/>
    <property type="molecule type" value="Genomic_DNA"/>
</dbReference>
<dbReference type="InterPro" id="IPR005119">
    <property type="entry name" value="LysR_subst-bd"/>
</dbReference>
<dbReference type="InterPro" id="IPR036390">
    <property type="entry name" value="WH_DNA-bd_sf"/>
</dbReference>
<reference evidence="6 7" key="1">
    <citation type="submission" date="2019-04" db="EMBL/GenBank/DDBJ databases">
        <title>Genome sequencing of Clostridium botulinum Groups I-IV and Clostridium butyricum.</title>
        <authorList>
            <person name="Brunt J."/>
            <person name="Van Vliet A.H.M."/>
            <person name="Stringer S.C."/>
            <person name="Carter A.T."/>
            <person name="Peck M.W."/>
        </authorList>
    </citation>
    <scope>NUCLEOTIDE SEQUENCE [LARGE SCALE GENOMIC DNA]</scope>
    <source>
        <strain evidence="6 7">IFR 18/094</strain>
    </source>
</reference>
<dbReference type="Gene3D" id="1.10.10.10">
    <property type="entry name" value="Winged helix-like DNA-binding domain superfamily/Winged helix DNA-binding domain"/>
    <property type="match status" value="1"/>
</dbReference>
<evidence type="ECO:0000259" key="5">
    <source>
        <dbReference type="PROSITE" id="PS50931"/>
    </source>
</evidence>
<dbReference type="InterPro" id="IPR050950">
    <property type="entry name" value="HTH-type_LysR_regulators"/>
</dbReference>
<dbReference type="PRINTS" id="PR00039">
    <property type="entry name" value="HTHLYSR"/>
</dbReference>
<evidence type="ECO:0000313" key="7">
    <source>
        <dbReference type="Proteomes" id="UP000473885"/>
    </source>
</evidence>
<dbReference type="RefSeq" id="WP_163248540.1">
    <property type="nucleotide sequence ID" value="NZ_SXDP01000002.1"/>
</dbReference>
<feature type="domain" description="HTH lysR-type" evidence="5">
    <location>
        <begin position="1"/>
        <end position="59"/>
    </location>
</feature>
<evidence type="ECO:0000313" key="6">
    <source>
        <dbReference type="EMBL" id="NEZ46246.1"/>
    </source>
</evidence>
<keyword evidence="7" id="KW-1185">Reference proteome</keyword>
<dbReference type="Proteomes" id="UP000473885">
    <property type="component" value="Unassembled WGS sequence"/>
</dbReference>
<evidence type="ECO:0000256" key="1">
    <source>
        <dbReference type="ARBA" id="ARBA00009437"/>
    </source>
</evidence>
<accession>A0A6M0R7N3</accession>
<organism evidence="6 7">
    <name type="scientific">Clostridium niameyense</name>
    <dbReference type="NCBI Taxonomy" id="1622073"/>
    <lineage>
        <taxon>Bacteria</taxon>
        <taxon>Bacillati</taxon>
        <taxon>Bacillota</taxon>
        <taxon>Clostridia</taxon>
        <taxon>Eubacteriales</taxon>
        <taxon>Clostridiaceae</taxon>
        <taxon>Clostridium</taxon>
    </lineage>
</organism>
<evidence type="ECO:0000256" key="3">
    <source>
        <dbReference type="ARBA" id="ARBA00023125"/>
    </source>
</evidence>
<dbReference type="SUPFAM" id="SSF46785">
    <property type="entry name" value="Winged helix' DNA-binding domain"/>
    <property type="match status" value="1"/>
</dbReference>
<dbReference type="AlphaFoldDB" id="A0A6M0R7N3"/>
<dbReference type="InterPro" id="IPR036388">
    <property type="entry name" value="WH-like_DNA-bd_sf"/>
</dbReference>
<dbReference type="CDD" id="cd05466">
    <property type="entry name" value="PBP2_LTTR_substrate"/>
    <property type="match status" value="1"/>
</dbReference>
<dbReference type="GO" id="GO:0005829">
    <property type="term" value="C:cytosol"/>
    <property type="evidence" value="ECO:0007669"/>
    <property type="project" value="TreeGrafter"/>
</dbReference>
<dbReference type="GO" id="GO:0003700">
    <property type="term" value="F:DNA-binding transcription factor activity"/>
    <property type="evidence" value="ECO:0007669"/>
    <property type="project" value="InterPro"/>
</dbReference>
<keyword evidence="3" id="KW-0238">DNA-binding</keyword>
<dbReference type="PANTHER" id="PTHR30419:SF8">
    <property type="entry name" value="NITROGEN ASSIMILATION TRANSCRIPTIONAL ACTIVATOR-RELATED"/>
    <property type="match status" value="1"/>
</dbReference>
<proteinExistence type="inferred from homology"/>
<dbReference type="InterPro" id="IPR000847">
    <property type="entry name" value="LysR_HTH_N"/>
</dbReference>
<gene>
    <name evidence="6" type="ORF">FDF74_03345</name>
</gene>
<name>A0A6M0R7N3_9CLOT</name>
<dbReference type="Gene3D" id="3.40.190.290">
    <property type="match status" value="1"/>
</dbReference>
<comment type="similarity">
    <text evidence="1">Belongs to the LysR transcriptional regulatory family.</text>
</comment>
<keyword evidence="2" id="KW-0805">Transcription regulation</keyword>